<accession>A0A0L0CHY6</accession>
<dbReference type="AlphaFoldDB" id="A0A0L0CHY6"/>
<dbReference type="Proteomes" id="UP000037069">
    <property type="component" value="Unassembled WGS sequence"/>
</dbReference>
<evidence type="ECO:0000313" key="1">
    <source>
        <dbReference type="EMBL" id="KNC31856.1"/>
    </source>
</evidence>
<name>A0A0L0CHY6_LUCCU</name>
<proteinExistence type="predicted"/>
<gene>
    <name evidence="1" type="ORF">FF38_06101</name>
</gene>
<comment type="caution">
    <text evidence="1">The sequence shown here is derived from an EMBL/GenBank/DDBJ whole genome shotgun (WGS) entry which is preliminary data.</text>
</comment>
<organism evidence="1 2">
    <name type="scientific">Lucilia cuprina</name>
    <name type="common">Green bottle fly</name>
    <name type="synonym">Australian sheep blowfly</name>
    <dbReference type="NCBI Taxonomy" id="7375"/>
    <lineage>
        <taxon>Eukaryota</taxon>
        <taxon>Metazoa</taxon>
        <taxon>Ecdysozoa</taxon>
        <taxon>Arthropoda</taxon>
        <taxon>Hexapoda</taxon>
        <taxon>Insecta</taxon>
        <taxon>Pterygota</taxon>
        <taxon>Neoptera</taxon>
        <taxon>Endopterygota</taxon>
        <taxon>Diptera</taxon>
        <taxon>Brachycera</taxon>
        <taxon>Muscomorpha</taxon>
        <taxon>Oestroidea</taxon>
        <taxon>Calliphoridae</taxon>
        <taxon>Luciliinae</taxon>
        <taxon>Lucilia</taxon>
    </lineage>
</organism>
<dbReference type="EMBL" id="JRES01000375">
    <property type="protein sequence ID" value="KNC31856.1"/>
    <property type="molecule type" value="Genomic_DNA"/>
</dbReference>
<sequence length="179" mass="20637">MRTRALFVRTTNVYQHIFICCNMLNCTDLACVLHHHHFYAHLHHLKNHLQDDNDHQVTLDVNVKLKLPLISNVGPLLIIIINVSRASHIFKSHYILVISTSMWLNNSLLRKNQNIFEFFIPSKYSKLDNLLYYGSENKTELPVTQSDLSDGSDLNSNYINHFDSDENGSELSSFSHVVS</sequence>
<keyword evidence="2" id="KW-1185">Reference proteome</keyword>
<reference evidence="1 2" key="1">
    <citation type="journal article" date="2015" name="Nat. Commun.">
        <title>Lucilia cuprina genome unlocks parasitic fly biology to underpin future interventions.</title>
        <authorList>
            <person name="Anstead C.A."/>
            <person name="Korhonen P.K."/>
            <person name="Young N.D."/>
            <person name="Hall R.S."/>
            <person name="Jex A.R."/>
            <person name="Murali S.C."/>
            <person name="Hughes D.S."/>
            <person name="Lee S.F."/>
            <person name="Perry T."/>
            <person name="Stroehlein A.J."/>
            <person name="Ansell B.R."/>
            <person name="Breugelmans B."/>
            <person name="Hofmann A."/>
            <person name="Qu J."/>
            <person name="Dugan S."/>
            <person name="Lee S.L."/>
            <person name="Chao H."/>
            <person name="Dinh H."/>
            <person name="Han Y."/>
            <person name="Doddapaneni H.V."/>
            <person name="Worley K.C."/>
            <person name="Muzny D.M."/>
            <person name="Ioannidis P."/>
            <person name="Waterhouse R.M."/>
            <person name="Zdobnov E.M."/>
            <person name="James P.J."/>
            <person name="Bagnall N.H."/>
            <person name="Kotze A.C."/>
            <person name="Gibbs R.A."/>
            <person name="Richards S."/>
            <person name="Batterham P."/>
            <person name="Gasser R.B."/>
        </authorList>
    </citation>
    <scope>NUCLEOTIDE SEQUENCE [LARGE SCALE GENOMIC DNA]</scope>
    <source>
        <strain evidence="1 2">LS</strain>
        <tissue evidence="1">Full body</tissue>
    </source>
</reference>
<protein>
    <submittedName>
        <fullName evidence="1">Uncharacterized protein</fullName>
    </submittedName>
</protein>
<dbReference type="OrthoDB" id="6621161at2759"/>
<evidence type="ECO:0000313" key="2">
    <source>
        <dbReference type="Proteomes" id="UP000037069"/>
    </source>
</evidence>